<sequence length="151" mass="16885">SCPSFCISKLGNRLYNCRARGLIVRASKDSSDNLVLVAPLQFADMHIAANLVFHERTKHIKVDCHFICAQILVQILQTHPHLLLAAIDQQLENLQIERGAQREEAASSVDLLYNEQLVGPLSSMVEISKIKLERTINTFPKGFTPNPAPRN</sequence>
<feature type="non-terminal residue" evidence="1">
    <location>
        <position position="1"/>
    </location>
</feature>
<dbReference type="AlphaFoldDB" id="A0A498HL68"/>
<keyword evidence="2" id="KW-1185">Reference proteome</keyword>
<dbReference type="STRING" id="3750.A0A498HL68"/>
<dbReference type="InterPro" id="IPR038925">
    <property type="entry name" value="At3g17800-like"/>
</dbReference>
<evidence type="ECO:0000313" key="1">
    <source>
        <dbReference type="EMBL" id="RXH71044.1"/>
    </source>
</evidence>
<proteinExistence type="predicted"/>
<name>A0A498HL68_MALDO</name>
<reference evidence="1 2" key="1">
    <citation type="submission" date="2018-10" db="EMBL/GenBank/DDBJ databases">
        <title>A high-quality apple genome assembly.</title>
        <authorList>
            <person name="Hu J."/>
        </authorList>
    </citation>
    <scope>NUCLEOTIDE SEQUENCE [LARGE SCALE GENOMIC DNA]</scope>
    <source>
        <strain evidence="2">cv. HFTH1</strain>
        <tissue evidence="1">Young leaf</tissue>
    </source>
</reference>
<protein>
    <submittedName>
        <fullName evidence="1">Uncharacterized protein</fullName>
    </submittedName>
</protein>
<dbReference type="Proteomes" id="UP000290289">
    <property type="component" value="Chromosome 16"/>
</dbReference>
<dbReference type="PANTHER" id="PTHR31808">
    <property type="entry name" value="EXPRESSED PROTEIN"/>
    <property type="match status" value="1"/>
</dbReference>
<comment type="caution">
    <text evidence="1">The sequence shown here is derived from an EMBL/GenBank/DDBJ whole genome shotgun (WGS) entry which is preliminary data.</text>
</comment>
<organism evidence="1 2">
    <name type="scientific">Malus domestica</name>
    <name type="common">Apple</name>
    <name type="synonym">Pyrus malus</name>
    <dbReference type="NCBI Taxonomy" id="3750"/>
    <lineage>
        <taxon>Eukaryota</taxon>
        <taxon>Viridiplantae</taxon>
        <taxon>Streptophyta</taxon>
        <taxon>Embryophyta</taxon>
        <taxon>Tracheophyta</taxon>
        <taxon>Spermatophyta</taxon>
        <taxon>Magnoliopsida</taxon>
        <taxon>eudicotyledons</taxon>
        <taxon>Gunneridae</taxon>
        <taxon>Pentapetalae</taxon>
        <taxon>rosids</taxon>
        <taxon>fabids</taxon>
        <taxon>Rosales</taxon>
        <taxon>Rosaceae</taxon>
        <taxon>Amygdaloideae</taxon>
        <taxon>Maleae</taxon>
        <taxon>Malus</taxon>
    </lineage>
</organism>
<dbReference type="EMBL" id="RDQH01000342">
    <property type="protein sequence ID" value="RXH71044.1"/>
    <property type="molecule type" value="Genomic_DNA"/>
</dbReference>
<accession>A0A498HL68</accession>
<evidence type="ECO:0000313" key="2">
    <source>
        <dbReference type="Proteomes" id="UP000290289"/>
    </source>
</evidence>
<dbReference type="PANTHER" id="PTHR31808:SF2">
    <property type="entry name" value="OS04G0596300 PROTEIN"/>
    <property type="match status" value="1"/>
</dbReference>
<gene>
    <name evidence="1" type="ORF">DVH24_015666</name>
</gene>